<evidence type="ECO:0000313" key="6">
    <source>
        <dbReference type="Proteomes" id="UP000831787"/>
    </source>
</evidence>
<dbReference type="Proteomes" id="UP000831787">
    <property type="component" value="Chromosome"/>
</dbReference>
<dbReference type="CDD" id="cd07377">
    <property type="entry name" value="WHTH_GntR"/>
    <property type="match status" value="1"/>
</dbReference>
<keyword evidence="3" id="KW-0804">Transcription</keyword>
<dbReference type="PANTHER" id="PTHR43537">
    <property type="entry name" value="TRANSCRIPTIONAL REGULATOR, GNTR FAMILY"/>
    <property type="match status" value="1"/>
</dbReference>
<evidence type="ECO:0000313" key="5">
    <source>
        <dbReference type="EMBL" id="UOQ46544.1"/>
    </source>
</evidence>
<sequence length="215" mass="24308">MLKSGQIKPGDKLESVEKLSERFDVGRSAIREALSALRAMGVLEMRQGEGTFVKTYDPSRFSLPISVAFLMKRENIKELLEVRKILEVGAVHSAALNRTEEDIVKMKAALKAMKAAKGSGELGEKADLDFHLAVAKAAQNHMLYNLMNSVSEIMIETMRETRKLWMMSEERTFTLYEEHRLIFEAVKGNEASEAQKLMHEHLRHVEEALAGYLDV</sequence>
<dbReference type="SMART" id="SM00895">
    <property type="entry name" value="FCD"/>
    <property type="match status" value="1"/>
</dbReference>
<dbReference type="PROSITE" id="PS50949">
    <property type="entry name" value="HTH_GNTR"/>
    <property type="match status" value="1"/>
</dbReference>
<dbReference type="PANTHER" id="PTHR43537:SF5">
    <property type="entry name" value="UXU OPERON TRANSCRIPTIONAL REGULATOR"/>
    <property type="match status" value="1"/>
</dbReference>
<evidence type="ECO:0000256" key="3">
    <source>
        <dbReference type="ARBA" id="ARBA00023163"/>
    </source>
</evidence>
<evidence type="ECO:0000259" key="4">
    <source>
        <dbReference type="PROSITE" id="PS50949"/>
    </source>
</evidence>
<gene>
    <name evidence="5" type="ORF">MUN89_19955</name>
</gene>
<dbReference type="Pfam" id="PF00392">
    <property type="entry name" value="GntR"/>
    <property type="match status" value="1"/>
</dbReference>
<dbReference type="SMART" id="SM00345">
    <property type="entry name" value="HTH_GNTR"/>
    <property type="match status" value="1"/>
</dbReference>
<keyword evidence="6" id="KW-1185">Reference proteome</keyword>
<proteinExistence type="predicted"/>
<accession>A0ABY4ESB5</accession>
<dbReference type="PRINTS" id="PR00035">
    <property type="entry name" value="HTHGNTR"/>
</dbReference>
<feature type="domain" description="HTH gntR-type" evidence="4">
    <location>
        <begin position="1"/>
        <end position="56"/>
    </location>
</feature>
<dbReference type="EMBL" id="CP095073">
    <property type="protein sequence ID" value="UOQ46544.1"/>
    <property type="molecule type" value="Genomic_DNA"/>
</dbReference>
<dbReference type="Pfam" id="PF07729">
    <property type="entry name" value="FCD"/>
    <property type="match status" value="1"/>
</dbReference>
<keyword evidence="1" id="KW-0805">Transcription regulation</keyword>
<dbReference type="Gene3D" id="1.20.120.530">
    <property type="entry name" value="GntR ligand-binding domain-like"/>
    <property type="match status" value="1"/>
</dbReference>
<reference evidence="5 6" key="1">
    <citation type="submission" date="2022-04" db="EMBL/GenBank/DDBJ databases">
        <title>Halobacillus sp. isolated from saltern.</title>
        <authorList>
            <person name="Won M."/>
            <person name="Lee C.-M."/>
            <person name="Woen H.-Y."/>
            <person name="Kwon S.-W."/>
        </authorList>
    </citation>
    <scope>NUCLEOTIDE SEQUENCE [LARGE SCALE GENOMIC DNA]</scope>
    <source>
        <strain evidence="5 6">SSBR10-3</strain>
    </source>
</reference>
<dbReference type="SUPFAM" id="SSF48008">
    <property type="entry name" value="GntR ligand-binding domain-like"/>
    <property type="match status" value="1"/>
</dbReference>
<dbReference type="InterPro" id="IPR011711">
    <property type="entry name" value="GntR_C"/>
</dbReference>
<dbReference type="Gene3D" id="1.10.10.10">
    <property type="entry name" value="Winged helix-like DNA-binding domain superfamily/Winged helix DNA-binding domain"/>
    <property type="match status" value="1"/>
</dbReference>
<dbReference type="InterPro" id="IPR036388">
    <property type="entry name" value="WH-like_DNA-bd_sf"/>
</dbReference>
<name>A0ABY4ESB5_9BACI</name>
<dbReference type="InterPro" id="IPR008920">
    <property type="entry name" value="TF_FadR/GntR_C"/>
</dbReference>
<organism evidence="5 6">
    <name type="scientific">Halobacillus salinarum</name>
    <dbReference type="NCBI Taxonomy" id="2932257"/>
    <lineage>
        <taxon>Bacteria</taxon>
        <taxon>Bacillati</taxon>
        <taxon>Bacillota</taxon>
        <taxon>Bacilli</taxon>
        <taxon>Bacillales</taxon>
        <taxon>Bacillaceae</taxon>
        <taxon>Halobacillus</taxon>
    </lineage>
</organism>
<keyword evidence="2" id="KW-0238">DNA-binding</keyword>
<dbReference type="InterPro" id="IPR036390">
    <property type="entry name" value="WH_DNA-bd_sf"/>
</dbReference>
<evidence type="ECO:0000256" key="1">
    <source>
        <dbReference type="ARBA" id="ARBA00023015"/>
    </source>
</evidence>
<protein>
    <submittedName>
        <fullName evidence="5">FadR family transcriptional regulator</fullName>
    </submittedName>
</protein>
<dbReference type="InterPro" id="IPR000524">
    <property type="entry name" value="Tscrpt_reg_HTH_GntR"/>
</dbReference>
<dbReference type="SUPFAM" id="SSF46785">
    <property type="entry name" value="Winged helix' DNA-binding domain"/>
    <property type="match status" value="1"/>
</dbReference>
<evidence type="ECO:0000256" key="2">
    <source>
        <dbReference type="ARBA" id="ARBA00023125"/>
    </source>
</evidence>